<organism evidence="2 4">
    <name type="scientific">Kurthia zopfii</name>
    <dbReference type="NCBI Taxonomy" id="1650"/>
    <lineage>
        <taxon>Bacteria</taxon>
        <taxon>Bacillati</taxon>
        <taxon>Bacillota</taxon>
        <taxon>Bacilli</taxon>
        <taxon>Bacillales</taxon>
        <taxon>Caryophanaceae</taxon>
        <taxon>Kurthia</taxon>
    </lineage>
</organism>
<proteinExistence type="predicted"/>
<dbReference type="Proteomes" id="UP000294641">
    <property type="component" value="Unassembled WGS sequence"/>
</dbReference>
<dbReference type="RefSeq" id="WP_109348845.1">
    <property type="nucleotide sequence ID" value="NZ_BJUE01000002.1"/>
</dbReference>
<dbReference type="GO" id="GO:0008703">
    <property type="term" value="F:5-amino-6-(5-phosphoribosylamino)uracil reductase activity"/>
    <property type="evidence" value="ECO:0007669"/>
    <property type="project" value="InterPro"/>
</dbReference>
<dbReference type="EMBL" id="UGNP01000001">
    <property type="protein sequence ID" value="STX10889.1"/>
    <property type="molecule type" value="Genomic_DNA"/>
</dbReference>
<dbReference type="GO" id="GO:0009231">
    <property type="term" value="P:riboflavin biosynthetic process"/>
    <property type="evidence" value="ECO:0007669"/>
    <property type="project" value="InterPro"/>
</dbReference>
<name>A0A2U3AFP0_9BACL</name>
<dbReference type="SUPFAM" id="SSF53597">
    <property type="entry name" value="Dihydrofolate reductase-like"/>
    <property type="match status" value="1"/>
</dbReference>
<evidence type="ECO:0000313" key="3">
    <source>
        <dbReference type="EMBL" id="TDR42192.1"/>
    </source>
</evidence>
<dbReference type="AlphaFoldDB" id="A0A2U3AFP0"/>
<dbReference type="Proteomes" id="UP000254330">
    <property type="component" value="Unassembled WGS sequence"/>
</dbReference>
<dbReference type="InterPro" id="IPR050765">
    <property type="entry name" value="Riboflavin_Biosynth_HTPR"/>
</dbReference>
<dbReference type="Gene3D" id="3.40.430.10">
    <property type="entry name" value="Dihydrofolate Reductase, subunit A"/>
    <property type="match status" value="1"/>
</dbReference>
<evidence type="ECO:0000313" key="4">
    <source>
        <dbReference type="Proteomes" id="UP000254330"/>
    </source>
</evidence>
<keyword evidence="5" id="KW-1185">Reference proteome</keyword>
<dbReference type="InterPro" id="IPR002734">
    <property type="entry name" value="RibDG_C"/>
</dbReference>
<dbReference type="Pfam" id="PF01872">
    <property type="entry name" value="RibD_C"/>
    <property type="match status" value="1"/>
</dbReference>
<accession>A0A2U3AFP0</accession>
<comment type="caution">
    <text evidence="2">The sequence shown here is derived from an EMBL/GenBank/DDBJ whole genome shotgun (WGS) entry which is preliminary data.</text>
</comment>
<feature type="domain" description="Bacterial bifunctional deaminase-reductase C-terminal" evidence="1">
    <location>
        <begin position="2"/>
        <end position="160"/>
    </location>
</feature>
<evidence type="ECO:0000313" key="5">
    <source>
        <dbReference type="Proteomes" id="UP000294641"/>
    </source>
</evidence>
<dbReference type="InterPro" id="IPR024072">
    <property type="entry name" value="DHFR-like_dom_sf"/>
</dbReference>
<dbReference type="OrthoDB" id="195113at2"/>
<dbReference type="PANTHER" id="PTHR38011">
    <property type="entry name" value="DIHYDROFOLATE REDUCTASE FAMILY PROTEIN (AFU_ORTHOLOGUE AFUA_8G06820)"/>
    <property type="match status" value="1"/>
</dbReference>
<reference evidence="2 4" key="1">
    <citation type="submission" date="2018-06" db="EMBL/GenBank/DDBJ databases">
        <authorList>
            <consortium name="Pathogen Informatics"/>
            <person name="Doyle S."/>
        </authorList>
    </citation>
    <scope>NUCLEOTIDE SEQUENCE [LARGE SCALE GENOMIC DNA]</scope>
    <source>
        <strain evidence="2 4">NCTC10597</strain>
    </source>
</reference>
<protein>
    <submittedName>
        <fullName evidence="3">Dihydrofolate reductase</fullName>
    </submittedName>
    <submittedName>
        <fullName evidence="2">Pyrimidine deaminase</fullName>
    </submittedName>
</protein>
<sequence length="175" mass="19657">MRKVILYIATSVDGYIAKEDGSISWLEDVEMTEADTSYEQFYDSVDTVIMGRTTYDQITTELSLDMYPYEDATSYIMTSREADKRENCHFVAGSIIELVKKLKAEAGSNIWIIGGNGVIQALVEANLIDEYQITLIPIILGKGIPLFNEMEEPVKLKASSSNCKNGMITTIYKRQ</sequence>
<dbReference type="PANTHER" id="PTHR38011:SF11">
    <property type="entry name" value="2,5-DIAMINO-6-RIBOSYLAMINO-4(3H)-PYRIMIDINONE 5'-PHOSPHATE REDUCTASE"/>
    <property type="match status" value="1"/>
</dbReference>
<evidence type="ECO:0000259" key="1">
    <source>
        <dbReference type="Pfam" id="PF01872"/>
    </source>
</evidence>
<reference evidence="3 5" key="2">
    <citation type="submission" date="2019-03" db="EMBL/GenBank/DDBJ databases">
        <title>Genomic Encyclopedia of Type Strains, Phase IV (KMG-IV): sequencing the most valuable type-strain genomes for metagenomic binning, comparative biology and taxonomic classification.</title>
        <authorList>
            <person name="Goeker M."/>
        </authorList>
    </citation>
    <scope>NUCLEOTIDE SEQUENCE [LARGE SCALE GENOMIC DNA]</scope>
    <source>
        <strain evidence="3 5">DSM 20580</strain>
    </source>
</reference>
<dbReference type="EMBL" id="SNZG01000004">
    <property type="protein sequence ID" value="TDR42192.1"/>
    <property type="molecule type" value="Genomic_DNA"/>
</dbReference>
<gene>
    <name evidence="2" type="primary">yyaP</name>
    <name evidence="3" type="ORF">DFR61_10482</name>
    <name evidence="2" type="ORF">NCTC10597_02681</name>
</gene>
<evidence type="ECO:0000313" key="2">
    <source>
        <dbReference type="EMBL" id="STX10889.1"/>
    </source>
</evidence>